<accession>A0A1T0A0I4</accession>
<evidence type="ECO:0000313" key="1">
    <source>
        <dbReference type="EMBL" id="OOR89272.1"/>
    </source>
</evidence>
<dbReference type="STRING" id="34060.B0181_07385"/>
<reference evidence="1 2" key="1">
    <citation type="submission" date="2017-02" db="EMBL/GenBank/DDBJ databases">
        <title>Draft genome sequence of Moraxella caviae CCUG 355 type strain.</title>
        <authorList>
            <person name="Engstrom-Jakobsson H."/>
            <person name="Salva-Serra F."/>
            <person name="Thorell K."/>
            <person name="Gonzales-Siles L."/>
            <person name="Karlsson R."/>
            <person name="Boulund F."/>
            <person name="Engstrand L."/>
            <person name="Moore E."/>
        </authorList>
    </citation>
    <scope>NUCLEOTIDE SEQUENCE [LARGE SCALE GENOMIC DNA]</scope>
    <source>
        <strain evidence="1 2">CCUG 355</strain>
    </source>
</reference>
<keyword evidence="2" id="KW-1185">Reference proteome</keyword>
<gene>
    <name evidence="1" type="ORF">B0181_07385</name>
</gene>
<sequence length="60" mass="6895">MITINYDKFKKRDEIGKRGKLNKDDKSAKYTSLVQFSSTNPPSFSQLVICQKTSYNACAW</sequence>
<comment type="caution">
    <text evidence="1">The sequence shown here is derived from an EMBL/GenBank/DDBJ whole genome shotgun (WGS) entry which is preliminary data.</text>
</comment>
<dbReference type="AlphaFoldDB" id="A0A1T0A0I4"/>
<dbReference type="Proteomes" id="UP000190435">
    <property type="component" value="Unassembled WGS sequence"/>
</dbReference>
<organism evidence="1 2">
    <name type="scientific">Moraxella caviae</name>
    <dbReference type="NCBI Taxonomy" id="34060"/>
    <lineage>
        <taxon>Bacteria</taxon>
        <taxon>Pseudomonadati</taxon>
        <taxon>Pseudomonadota</taxon>
        <taxon>Gammaproteobacteria</taxon>
        <taxon>Moraxellales</taxon>
        <taxon>Moraxellaceae</taxon>
        <taxon>Moraxella</taxon>
    </lineage>
</organism>
<evidence type="ECO:0000313" key="2">
    <source>
        <dbReference type="Proteomes" id="UP000190435"/>
    </source>
</evidence>
<dbReference type="EMBL" id="MUXU01000040">
    <property type="protein sequence ID" value="OOR89272.1"/>
    <property type="molecule type" value="Genomic_DNA"/>
</dbReference>
<protein>
    <submittedName>
        <fullName evidence="1">Uncharacterized protein</fullName>
    </submittedName>
</protein>
<name>A0A1T0A0I4_9GAMM</name>
<proteinExistence type="predicted"/>